<name>A0AAD6HYJ1_PENCN</name>
<proteinExistence type="predicted"/>
<evidence type="ECO:0000313" key="2">
    <source>
        <dbReference type="Proteomes" id="UP001219568"/>
    </source>
</evidence>
<dbReference type="Gene3D" id="3.40.50.150">
    <property type="entry name" value="Vaccinia Virus protein VP39"/>
    <property type="match status" value="1"/>
</dbReference>
<evidence type="ECO:0008006" key="3">
    <source>
        <dbReference type="Google" id="ProtNLM"/>
    </source>
</evidence>
<reference evidence="1" key="2">
    <citation type="submission" date="2023-01" db="EMBL/GenBank/DDBJ databases">
        <authorList>
            <person name="Petersen C."/>
        </authorList>
    </citation>
    <scope>NUCLEOTIDE SEQUENCE</scope>
    <source>
        <strain evidence="1">IBT 15450</strain>
    </source>
</reference>
<dbReference type="EMBL" id="JAQJZL010000016">
    <property type="protein sequence ID" value="KAJ6022490.1"/>
    <property type="molecule type" value="Genomic_DNA"/>
</dbReference>
<dbReference type="AlphaFoldDB" id="A0AAD6HYJ1"/>
<dbReference type="Proteomes" id="UP001219568">
    <property type="component" value="Unassembled WGS sequence"/>
</dbReference>
<comment type="caution">
    <text evidence="1">The sequence shown here is derived from an EMBL/GenBank/DDBJ whole genome shotgun (WGS) entry which is preliminary data.</text>
</comment>
<protein>
    <recommendedName>
        <fullName evidence="3">Methyltransferase domain-containing protein</fullName>
    </recommendedName>
</protein>
<reference evidence="1" key="1">
    <citation type="journal article" date="2023" name="IMA Fungus">
        <title>Comparative genomic study of the Penicillium genus elucidates a diverse pangenome and 15 lateral gene transfer events.</title>
        <authorList>
            <person name="Petersen C."/>
            <person name="Sorensen T."/>
            <person name="Nielsen M.R."/>
            <person name="Sondergaard T.E."/>
            <person name="Sorensen J.L."/>
            <person name="Fitzpatrick D.A."/>
            <person name="Frisvad J.C."/>
            <person name="Nielsen K.L."/>
        </authorList>
    </citation>
    <scope>NUCLEOTIDE SEQUENCE</scope>
    <source>
        <strain evidence="1">IBT 15450</strain>
    </source>
</reference>
<accession>A0AAD6HYJ1</accession>
<gene>
    <name evidence="1" type="ORF">N7460_012885</name>
</gene>
<dbReference type="SUPFAM" id="SSF53335">
    <property type="entry name" value="S-adenosyl-L-methionine-dependent methyltransferases"/>
    <property type="match status" value="1"/>
</dbReference>
<keyword evidence="2" id="KW-1185">Reference proteome</keyword>
<sequence>MAQTIQSTTRMGISCNDLIRLNCELCFPSSSIVNTIQLADALSSNAGADQFEIVGLDASPGMLDVAGTTIQKHVGTENPSPAVTLGIFDLLYTTMEQLPASLREPTAGAVGVISTLVLEHIPLQQFFTAASAIMRAGAYLLVTNMHADMGMRSQAGFTDPATGVKIRPTSYCHQIGDVVAVAAEAGFKIEDVVGCNEDGVLARGVDEASGKVLGARAKKWDGVRVWFGVCFSK</sequence>
<dbReference type="InterPro" id="IPR029063">
    <property type="entry name" value="SAM-dependent_MTases_sf"/>
</dbReference>
<organism evidence="1 2">
    <name type="scientific">Penicillium canescens</name>
    <dbReference type="NCBI Taxonomy" id="5083"/>
    <lineage>
        <taxon>Eukaryota</taxon>
        <taxon>Fungi</taxon>
        <taxon>Dikarya</taxon>
        <taxon>Ascomycota</taxon>
        <taxon>Pezizomycotina</taxon>
        <taxon>Eurotiomycetes</taxon>
        <taxon>Eurotiomycetidae</taxon>
        <taxon>Eurotiales</taxon>
        <taxon>Aspergillaceae</taxon>
        <taxon>Penicillium</taxon>
    </lineage>
</organism>
<evidence type="ECO:0000313" key="1">
    <source>
        <dbReference type="EMBL" id="KAJ6022490.1"/>
    </source>
</evidence>